<accession>A0A090BUQ8</accession>
<keyword evidence="2" id="KW-0489">Methyltransferase</keyword>
<dbReference type="Pfam" id="PF13649">
    <property type="entry name" value="Methyltransf_25"/>
    <property type="match status" value="1"/>
</dbReference>
<dbReference type="PANTHER" id="PTHR12843">
    <property type="entry name" value="PROTEIN-LYSINE N-METHYLTRANSFERASE METTL10"/>
    <property type="match status" value="1"/>
</dbReference>
<dbReference type="KEGG" id="tig:THII_1234"/>
<dbReference type="InterPro" id="IPR029063">
    <property type="entry name" value="SAM-dependent_MTases_sf"/>
</dbReference>
<dbReference type="OrthoDB" id="4697647at2"/>
<dbReference type="InterPro" id="IPR041698">
    <property type="entry name" value="Methyltransf_25"/>
</dbReference>
<protein>
    <submittedName>
        <fullName evidence="2">Thiopurine S-methyltransferase (TPMT)</fullName>
    </submittedName>
</protein>
<dbReference type="EMBL" id="AP014633">
    <property type="protein sequence ID" value="BAP55531.1"/>
    <property type="molecule type" value="Genomic_DNA"/>
</dbReference>
<dbReference type="CDD" id="cd02440">
    <property type="entry name" value="AdoMet_MTases"/>
    <property type="match status" value="1"/>
</dbReference>
<evidence type="ECO:0000313" key="3">
    <source>
        <dbReference type="Proteomes" id="UP000031623"/>
    </source>
</evidence>
<dbReference type="GO" id="GO:0005737">
    <property type="term" value="C:cytoplasm"/>
    <property type="evidence" value="ECO:0007669"/>
    <property type="project" value="TreeGrafter"/>
</dbReference>
<evidence type="ECO:0000259" key="1">
    <source>
        <dbReference type="Pfam" id="PF13649"/>
    </source>
</evidence>
<reference evidence="2 3" key="1">
    <citation type="journal article" date="2014" name="ISME J.">
        <title>Ecophysiology of Thioploca ingrica as revealed by the complete genome sequence supplemented with proteomic evidence.</title>
        <authorList>
            <person name="Kojima H."/>
            <person name="Ogura Y."/>
            <person name="Yamamoto N."/>
            <person name="Togashi T."/>
            <person name="Mori H."/>
            <person name="Watanabe T."/>
            <person name="Nemoto F."/>
            <person name="Kurokawa K."/>
            <person name="Hayashi T."/>
            <person name="Fukui M."/>
        </authorList>
    </citation>
    <scope>NUCLEOTIDE SEQUENCE [LARGE SCALE GENOMIC DNA]</scope>
</reference>
<dbReference type="AlphaFoldDB" id="A0A090BUQ8"/>
<proteinExistence type="predicted"/>
<feature type="domain" description="Methyltransferase" evidence="1">
    <location>
        <begin position="49"/>
        <end position="141"/>
    </location>
</feature>
<dbReference type="Proteomes" id="UP000031623">
    <property type="component" value="Chromosome"/>
</dbReference>
<keyword evidence="2" id="KW-0808">Transferase</keyword>
<dbReference type="STRING" id="40754.THII_1234"/>
<gene>
    <name evidence="2" type="ORF">THII_1234</name>
</gene>
<sequence length="202" mass="23182">MTTEKRELPDWETLYQTEPVEKMPWFYEALDHDFANTLKQLNITQGRLLDLGTGPGTQAMVLAQMGFTVTATDISSAAIAKAKHHSLEQHHQIDFIQDDILNSQLQQTFQVILDRGCFHVMHSEQRESYLKTTYRLLEPNGYLLLKCFSHLETMAEGPYRFTPAEITTFFSPLFKIHSITASVFQGTREPPPQALFSIMEKK</sequence>
<organism evidence="2 3">
    <name type="scientific">Thioploca ingrica</name>
    <dbReference type="NCBI Taxonomy" id="40754"/>
    <lineage>
        <taxon>Bacteria</taxon>
        <taxon>Pseudomonadati</taxon>
        <taxon>Pseudomonadota</taxon>
        <taxon>Gammaproteobacteria</taxon>
        <taxon>Thiotrichales</taxon>
        <taxon>Thiotrichaceae</taxon>
        <taxon>Thioploca</taxon>
    </lineage>
</organism>
<name>A0A090BUQ8_9GAMM</name>
<dbReference type="GO" id="GO:0032259">
    <property type="term" value="P:methylation"/>
    <property type="evidence" value="ECO:0007669"/>
    <property type="project" value="UniProtKB-KW"/>
</dbReference>
<dbReference type="HOGENOM" id="CLU_056435_4_3_6"/>
<evidence type="ECO:0000313" key="2">
    <source>
        <dbReference type="EMBL" id="BAP55531.1"/>
    </source>
</evidence>
<dbReference type="SUPFAM" id="SSF53335">
    <property type="entry name" value="S-adenosyl-L-methionine-dependent methyltransferases"/>
    <property type="match status" value="1"/>
</dbReference>
<dbReference type="GO" id="GO:0016279">
    <property type="term" value="F:protein-lysine N-methyltransferase activity"/>
    <property type="evidence" value="ECO:0007669"/>
    <property type="project" value="TreeGrafter"/>
</dbReference>
<dbReference type="PANTHER" id="PTHR12843:SF5">
    <property type="entry name" value="EEF1A LYSINE METHYLTRANSFERASE 2"/>
    <property type="match status" value="1"/>
</dbReference>
<dbReference type="Gene3D" id="3.40.50.150">
    <property type="entry name" value="Vaccinia Virus protein VP39"/>
    <property type="match status" value="1"/>
</dbReference>
<keyword evidence="3" id="KW-1185">Reference proteome</keyword>